<dbReference type="Proteomes" id="UP000828390">
    <property type="component" value="Unassembled WGS sequence"/>
</dbReference>
<evidence type="ECO:0000313" key="7">
    <source>
        <dbReference type="Proteomes" id="UP000828390"/>
    </source>
</evidence>
<dbReference type="Gene3D" id="6.10.140.1610">
    <property type="match status" value="1"/>
</dbReference>
<dbReference type="Pfam" id="PF07084">
    <property type="entry name" value="Spot_14"/>
    <property type="match status" value="1"/>
</dbReference>
<evidence type="ECO:0000256" key="4">
    <source>
        <dbReference type="ARBA" id="ARBA00022490"/>
    </source>
</evidence>
<keyword evidence="7" id="KW-1185">Reference proteome</keyword>
<name>A0A9D4JJF2_DREPO</name>
<dbReference type="InterPro" id="IPR009786">
    <property type="entry name" value="Spot_14"/>
</dbReference>
<proteinExistence type="inferred from homology"/>
<organism evidence="6 7">
    <name type="scientific">Dreissena polymorpha</name>
    <name type="common">Zebra mussel</name>
    <name type="synonym">Mytilus polymorpha</name>
    <dbReference type="NCBI Taxonomy" id="45954"/>
    <lineage>
        <taxon>Eukaryota</taxon>
        <taxon>Metazoa</taxon>
        <taxon>Spiralia</taxon>
        <taxon>Lophotrochozoa</taxon>
        <taxon>Mollusca</taxon>
        <taxon>Bivalvia</taxon>
        <taxon>Autobranchia</taxon>
        <taxon>Heteroconchia</taxon>
        <taxon>Euheterodonta</taxon>
        <taxon>Imparidentia</taxon>
        <taxon>Neoheterodontei</taxon>
        <taxon>Myida</taxon>
        <taxon>Dreissenoidea</taxon>
        <taxon>Dreissenidae</taxon>
        <taxon>Dreissena</taxon>
    </lineage>
</organism>
<evidence type="ECO:0000256" key="2">
    <source>
        <dbReference type="ARBA" id="ARBA00004496"/>
    </source>
</evidence>
<sequence>MANRKIPCEKCGRQSLMTALNTFVDAVNTMDDKVMVPSRLRDMELRGEMPNSSSIHRLNTTLEENNNNPSPVPFSPRCGEDLYSYYNMINAVKSELITGTKAKTPSDSSLEMEFLSDDSSDDSLSTDPAHKTARAFQYHLQGLFSVLHQLTDTAKYLGDAYEQQVDSGRKPQKFSF</sequence>
<dbReference type="GO" id="GO:0005829">
    <property type="term" value="C:cytosol"/>
    <property type="evidence" value="ECO:0007669"/>
    <property type="project" value="TreeGrafter"/>
</dbReference>
<dbReference type="AlphaFoldDB" id="A0A9D4JJF2"/>
<keyword evidence="5" id="KW-0539">Nucleus</keyword>
<evidence type="ECO:0000313" key="6">
    <source>
        <dbReference type="EMBL" id="KAH3810993.1"/>
    </source>
</evidence>
<dbReference type="GO" id="GO:0046890">
    <property type="term" value="P:regulation of lipid biosynthetic process"/>
    <property type="evidence" value="ECO:0007669"/>
    <property type="project" value="TreeGrafter"/>
</dbReference>
<keyword evidence="4" id="KW-0963">Cytoplasm</keyword>
<comment type="similarity">
    <text evidence="3">Belongs to the SPOT14 family.</text>
</comment>
<gene>
    <name evidence="6" type="ORF">DPMN_139393</name>
</gene>
<evidence type="ECO:0008006" key="8">
    <source>
        <dbReference type="Google" id="ProtNLM"/>
    </source>
</evidence>
<dbReference type="OrthoDB" id="5951908at2759"/>
<protein>
    <recommendedName>
        <fullName evidence="8">Mid1-interacting protein 1</fullName>
    </recommendedName>
</protein>
<evidence type="ECO:0000256" key="3">
    <source>
        <dbReference type="ARBA" id="ARBA00009488"/>
    </source>
</evidence>
<evidence type="ECO:0000256" key="5">
    <source>
        <dbReference type="ARBA" id="ARBA00023242"/>
    </source>
</evidence>
<dbReference type="PANTHER" id="PTHR14315:SF17">
    <property type="entry name" value="MIP21584P"/>
    <property type="match status" value="1"/>
</dbReference>
<comment type="subcellular location">
    <subcellularLocation>
        <location evidence="2">Cytoplasm</location>
    </subcellularLocation>
    <subcellularLocation>
        <location evidence="1">Nucleus</location>
    </subcellularLocation>
</comment>
<dbReference type="GO" id="GO:0005634">
    <property type="term" value="C:nucleus"/>
    <property type="evidence" value="ECO:0007669"/>
    <property type="project" value="UniProtKB-SubCell"/>
</dbReference>
<dbReference type="InterPro" id="IPR053719">
    <property type="entry name" value="Lipogen_MT_Stabilize_sf"/>
</dbReference>
<evidence type="ECO:0000256" key="1">
    <source>
        <dbReference type="ARBA" id="ARBA00004123"/>
    </source>
</evidence>
<accession>A0A9D4JJF2</accession>
<dbReference type="PANTHER" id="PTHR14315">
    <property type="entry name" value="SPOT14 FAMILY MEMBER"/>
    <property type="match status" value="1"/>
</dbReference>
<reference evidence="6" key="1">
    <citation type="journal article" date="2019" name="bioRxiv">
        <title>The Genome of the Zebra Mussel, Dreissena polymorpha: A Resource for Invasive Species Research.</title>
        <authorList>
            <person name="McCartney M.A."/>
            <person name="Auch B."/>
            <person name="Kono T."/>
            <person name="Mallez S."/>
            <person name="Zhang Y."/>
            <person name="Obille A."/>
            <person name="Becker A."/>
            <person name="Abrahante J.E."/>
            <person name="Garbe J."/>
            <person name="Badalamenti J.P."/>
            <person name="Herman A."/>
            <person name="Mangelson H."/>
            <person name="Liachko I."/>
            <person name="Sullivan S."/>
            <person name="Sone E.D."/>
            <person name="Koren S."/>
            <person name="Silverstein K.A.T."/>
            <person name="Beckman K.B."/>
            <person name="Gohl D.M."/>
        </authorList>
    </citation>
    <scope>NUCLEOTIDE SEQUENCE</scope>
    <source>
        <strain evidence="6">Duluth1</strain>
        <tissue evidence="6">Whole animal</tissue>
    </source>
</reference>
<reference evidence="6" key="2">
    <citation type="submission" date="2020-11" db="EMBL/GenBank/DDBJ databases">
        <authorList>
            <person name="McCartney M.A."/>
            <person name="Auch B."/>
            <person name="Kono T."/>
            <person name="Mallez S."/>
            <person name="Becker A."/>
            <person name="Gohl D.M."/>
            <person name="Silverstein K.A.T."/>
            <person name="Koren S."/>
            <person name="Bechman K.B."/>
            <person name="Herman A."/>
            <person name="Abrahante J.E."/>
            <person name="Garbe J."/>
        </authorList>
    </citation>
    <scope>NUCLEOTIDE SEQUENCE</scope>
    <source>
        <strain evidence="6">Duluth1</strain>
        <tissue evidence="6">Whole animal</tissue>
    </source>
</reference>
<dbReference type="EMBL" id="JAIWYP010000006">
    <property type="protein sequence ID" value="KAH3810993.1"/>
    <property type="molecule type" value="Genomic_DNA"/>
</dbReference>
<comment type="caution">
    <text evidence="6">The sequence shown here is derived from an EMBL/GenBank/DDBJ whole genome shotgun (WGS) entry which is preliminary data.</text>
</comment>